<dbReference type="Pfam" id="PF14824">
    <property type="entry name" value="Sirohm_synth_M"/>
    <property type="match status" value="1"/>
</dbReference>
<dbReference type="GO" id="GO:0032259">
    <property type="term" value="P:methylation"/>
    <property type="evidence" value="ECO:0007669"/>
    <property type="project" value="UniProtKB-KW"/>
</dbReference>
<organism evidence="14 15">
    <name type="scientific">Ambrosiozyma monospora</name>
    <name type="common">Yeast</name>
    <name type="synonym">Endomycopsis monosporus</name>
    <dbReference type="NCBI Taxonomy" id="43982"/>
    <lineage>
        <taxon>Eukaryota</taxon>
        <taxon>Fungi</taxon>
        <taxon>Dikarya</taxon>
        <taxon>Ascomycota</taxon>
        <taxon>Saccharomycotina</taxon>
        <taxon>Pichiomycetes</taxon>
        <taxon>Pichiales</taxon>
        <taxon>Pichiaceae</taxon>
        <taxon>Ambrosiozyma</taxon>
    </lineage>
</organism>
<evidence type="ECO:0000256" key="3">
    <source>
        <dbReference type="ARBA" id="ARBA00022605"/>
    </source>
</evidence>
<comment type="similarity">
    <text evidence="1">Belongs to the precorrin methyltransferase family.</text>
</comment>
<keyword evidence="7" id="KW-0520">NAD</keyword>
<dbReference type="CDD" id="cd11642">
    <property type="entry name" value="SUMT"/>
    <property type="match status" value="1"/>
</dbReference>
<evidence type="ECO:0000313" key="14">
    <source>
        <dbReference type="EMBL" id="GMG19579.1"/>
    </source>
</evidence>
<comment type="function">
    <text evidence="11">Siroheme synthase involved in methionine biosynthesis.</text>
</comment>
<evidence type="ECO:0000256" key="4">
    <source>
        <dbReference type="ARBA" id="ARBA00022679"/>
    </source>
</evidence>
<evidence type="ECO:0000256" key="9">
    <source>
        <dbReference type="ARBA" id="ARBA00023244"/>
    </source>
</evidence>
<feature type="domain" description="Tetrapyrrole methylase" evidence="12">
    <location>
        <begin position="262"/>
        <end position="469"/>
    </location>
</feature>
<dbReference type="EMBL" id="BSXU01000158">
    <property type="protein sequence ID" value="GMG19579.1"/>
    <property type="molecule type" value="Genomic_DNA"/>
</dbReference>
<dbReference type="PROSITE" id="PS00839">
    <property type="entry name" value="SUMT_1"/>
    <property type="match status" value="1"/>
</dbReference>
<keyword evidence="2" id="KW-0489">Methyltransferase</keyword>
<protein>
    <submittedName>
        <fullName evidence="14">Unnamed protein product</fullName>
    </submittedName>
</protein>
<feature type="domain" description="Siroheme synthase central" evidence="13">
    <location>
        <begin position="146"/>
        <end position="171"/>
    </location>
</feature>
<keyword evidence="6" id="KW-0560">Oxidoreductase</keyword>
<evidence type="ECO:0000256" key="5">
    <source>
        <dbReference type="ARBA" id="ARBA00022691"/>
    </source>
</evidence>
<evidence type="ECO:0000259" key="12">
    <source>
        <dbReference type="Pfam" id="PF00590"/>
    </source>
</evidence>
<dbReference type="FunFam" id="3.30.950.10:FF:000005">
    <property type="entry name" value="Uroporphyrin-III c-methyltransferase, putative"/>
    <property type="match status" value="1"/>
</dbReference>
<dbReference type="InterPro" id="IPR014777">
    <property type="entry name" value="4pyrrole_Mease_sub1"/>
</dbReference>
<dbReference type="PANTHER" id="PTHR45790">
    <property type="entry name" value="SIROHEME SYNTHASE-RELATED"/>
    <property type="match status" value="1"/>
</dbReference>
<dbReference type="InterPro" id="IPR003043">
    <property type="entry name" value="Uropor_MeTrfase_CS"/>
</dbReference>
<dbReference type="Gene3D" id="3.40.1010.10">
    <property type="entry name" value="Cobalt-precorrin-4 Transmethylase, Domain 1"/>
    <property type="match status" value="1"/>
</dbReference>
<comment type="caution">
    <text evidence="14">The sequence shown here is derived from an EMBL/GenBank/DDBJ whole genome shotgun (WGS) entry which is preliminary data.</text>
</comment>
<dbReference type="GO" id="GO:0000103">
    <property type="term" value="P:sulfate assimilation"/>
    <property type="evidence" value="ECO:0007669"/>
    <property type="project" value="InterPro"/>
</dbReference>
<dbReference type="PANTHER" id="PTHR45790:SF6">
    <property type="entry name" value="UROPORPHYRINOGEN-III C-METHYLTRANSFERASE"/>
    <property type="match status" value="1"/>
</dbReference>
<dbReference type="GO" id="GO:0019354">
    <property type="term" value="P:siroheme biosynthetic process"/>
    <property type="evidence" value="ECO:0007669"/>
    <property type="project" value="InterPro"/>
</dbReference>
<dbReference type="GO" id="GO:0004851">
    <property type="term" value="F:uroporphyrin-III C-methyltransferase activity"/>
    <property type="evidence" value="ECO:0007669"/>
    <property type="project" value="UniProtKB-EC"/>
</dbReference>
<dbReference type="GO" id="GO:0009086">
    <property type="term" value="P:methionine biosynthetic process"/>
    <property type="evidence" value="ECO:0007669"/>
    <property type="project" value="UniProtKB-KW"/>
</dbReference>
<dbReference type="AlphaFoldDB" id="A0A9W6YRH1"/>
<evidence type="ECO:0000256" key="8">
    <source>
        <dbReference type="ARBA" id="ARBA00023167"/>
    </source>
</evidence>
<gene>
    <name evidence="14" type="ORF">Amon01_000057400</name>
</gene>
<dbReference type="FunFam" id="3.40.1010.10:FF:000006">
    <property type="entry name" value="Siroheme synthase, putative"/>
    <property type="match status" value="1"/>
</dbReference>
<keyword evidence="8" id="KW-0486">Methionine biosynthesis</keyword>
<dbReference type="InterPro" id="IPR035996">
    <property type="entry name" value="4pyrrol_Methylase_sf"/>
</dbReference>
<evidence type="ECO:0000256" key="1">
    <source>
        <dbReference type="ARBA" id="ARBA00005879"/>
    </source>
</evidence>
<evidence type="ECO:0000259" key="13">
    <source>
        <dbReference type="Pfam" id="PF14824"/>
    </source>
</evidence>
<accession>A0A9W6YRH1</accession>
<keyword evidence="4" id="KW-0808">Transferase</keyword>
<evidence type="ECO:0000256" key="6">
    <source>
        <dbReference type="ARBA" id="ARBA00023002"/>
    </source>
</evidence>
<dbReference type="OrthoDB" id="508204at2759"/>
<sequence length="551" mass="61456">MSTKLLTALNCRDEIHLIIDDSTTLSNLTIGRIKMILESGAKPLLINEKLHPSSVNSLIFESNEIEHSYLHSLEIVNKKFELSDLENFGRSDVDFVVDKVFVQIPKQQSQLRQDIFNKCKRLRIPINTSNSTDLSTFTVLSTYNKGSLQIGITTNNQSCKLASRIKREIVQRLPENLDVIVETIGSLKQKIKYEDEQQDDEQNVGDFNNDKNLKRSRWLSQIIDYYPLTKLAEISLDDLTDAYQSTQVSKKQKVEVEKKGTISLIGSGPGSLSMLTVGALNEIYNADLILADKLVPQPIIDVIPKKTELFIAKKYPGNAENAQQELLKLGLENLNKGKRIVRLKQGDPFIFGRGGEEFLFFEANGYVPKVMPGLSSALVAPLTANIPTTQRDVSDQVLICTGTGRNGKLPNLPEFEPKRTVVFLMALKKIVDVLPQLYSKNWPKELPICIVERASCPDQRVVRTTLGDLIDVLKVVGSRPPGLLVTGYSCDVLVKLKEGEKYRVEEGYDLHNDDEEVESVSLSHSSRSGSLNKIISTLSAQIDVESSALAL</sequence>
<evidence type="ECO:0000313" key="15">
    <source>
        <dbReference type="Proteomes" id="UP001165063"/>
    </source>
</evidence>
<dbReference type="Gene3D" id="1.10.3280.10">
    <property type="entry name" value="Siroheme synthase, domain 3"/>
    <property type="match status" value="1"/>
</dbReference>
<reference evidence="14" key="1">
    <citation type="submission" date="2023-04" db="EMBL/GenBank/DDBJ databases">
        <title>Ambrosiozyma monospora NBRC 1965.</title>
        <authorList>
            <person name="Ichikawa N."/>
            <person name="Sato H."/>
            <person name="Tonouchi N."/>
        </authorList>
    </citation>
    <scope>NUCLEOTIDE SEQUENCE</scope>
    <source>
        <strain evidence="14">NBRC 1965</strain>
    </source>
</reference>
<dbReference type="PIRSF" id="PIRSF036555">
    <property type="entry name" value="SUMT_yeast"/>
    <property type="match status" value="1"/>
</dbReference>
<dbReference type="InterPro" id="IPR000878">
    <property type="entry name" value="4pyrrol_Mease"/>
</dbReference>
<dbReference type="SUPFAM" id="SSF53790">
    <property type="entry name" value="Tetrapyrrole methylase"/>
    <property type="match status" value="1"/>
</dbReference>
<evidence type="ECO:0000256" key="7">
    <source>
        <dbReference type="ARBA" id="ARBA00023027"/>
    </source>
</evidence>
<dbReference type="InterPro" id="IPR050161">
    <property type="entry name" value="Siro_Cobalamin_biosynth"/>
</dbReference>
<evidence type="ECO:0000256" key="10">
    <source>
        <dbReference type="ARBA" id="ARBA00052360"/>
    </source>
</evidence>
<keyword evidence="3" id="KW-0028">Amino-acid biosynthesis</keyword>
<keyword evidence="9" id="KW-0627">Porphyrin biosynthesis</keyword>
<dbReference type="Pfam" id="PF00590">
    <property type="entry name" value="TP_methylase"/>
    <property type="match status" value="1"/>
</dbReference>
<keyword evidence="5" id="KW-0949">S-adenosyl-L-methionine</keyword>
<keyword evidence="15" id="KW-1185">Reference proteome</keyword>
<evidence type="ECO:0000256" key="2">
    <source>
        <dbReference type="ARBA" id="ARBA00022603"/>
    </source>
</evidence>
<dbReference type="GO" id="GO:0016491">
    <property type="term" value="F:oxidoreductase activity"/>
    <property type="evidence" value="ECO:0007669"/>
    <property type="project" value="UniProtKB-KW"/>
</dbReference>
<comment type="catalytic activity">
    <reaction evidence="10">
        <text>uroporphyrinogen III + 2 S-adenosyl-L-methionine = precorrin-2 + 2 S-adenosyl-L-homocysteine + H(+)</text>
        <dbReference type="Rhea" id="RHEA:32459"/>
        <dbReference type="ChEBI" id="CHEBI:15378"/>
        <dbReference type="ChEBI" id="CHEBI:57308"/>
        <dbReference type="ChEBI" id="CHEBI:57856"/>
        <dbReference type="ChEBI" id="CHEBI:58827"/>
        <dbReference type="ChEBI" id="CHEBI:59789"/>
        <dbReference type="EC" id="2.1.1.107"/>
    </reaction>
</comment>
<dbReference type="InterPro" id="IPR014776">
    <property type="entry name" value="4pyrrole_Mease_sub2"/>
</dbReference>
<dbReference type="InterPro" id="IPR028281">
    <property type="entry name" value="Sirohaem_synthase_central"/>
</dbReference>
<dbReference type="SUPFAM" id="SSF75615">
    <property type="entry name" value="Siroheme synthase middle domains-like"/>
    <property type="match status" value="1"/>
</dbReference>
<evidence type="ECO:0000256" key="11">
    <source>
        <dbReference type="ARBA" id="ARBA00055636"/>
    </source>
</evidence>
<dbReference type="InterPro" id="IPR012066">
    <property type="entry name" value="Met1_fungi"/>
</dbReference>
<proteinExistence type="inferred from homology"/>
<dbReference type="Gene3D" id="3.30.950.10">
    <property type="entry name" value="Methyltransferase, Cobalt-precorrin-4 Transmethylase, Domain 2"/>
    <property type="match status" value="1"/>
</dbReference>
<name>A0A9W6YRH1_AMBMO</name>
<dbReference type="Gene3D" id="3.40.50.720">
    <property type="entry name" value="NAD(P)-binding Rossmann-like Domain"/>
    <property type="match status" value="1"/>
</dbReference>
<dbReference type="Proteomes" id="UP001165063">
    <property type="component" value="Unassembled WGS sequence"/>
</dbReference>
<dbReference type="InterPro" id="IPR006366">
    <property type="entry name" value="CobA/CysG_C"/>
</dbReference>